<comment type="caution">
    <text evidence="1">The sequence shown here is derived from an EMBL/GenBank/DDBJ whole genome shotgun (WGS) entry which is preliminary data.</text>
</comment>
<gene>
    <name evidence="1" type="ORF">PYX00_002547</name>
</gene>
<protein>
    <submittedName>
        <fullName evidence="1">Uncharacterized protein</fullName>
    </submittedName>
</protein>
<name>A0AAW2IIQ3_9NEOP</name>
<proteinExistence type="predicted"/>
<accession>A0AAW2IIQ3</accession>
<organism evidence="1">
    <name type="scientific">Menopon gallinae</name>
    <name type="common">poultry shaft louse</name>
    <dbReference type="NCBI Taxonomy" id="328185"/>
    <lineage>
        <taxon>Eukaryota</taxon>
        <taxon>Metazoa</taxon>
        <taxon>Ecdysozoa</taxon>
        <taxon>Arthropoda</taxon>
        <taxon>Hexapoda</taxon>
        <taxon>Insecta</taxon>
        <taxon>Pterygota</taxon>
        <taxon>Neoptera</taxon>
        <taxon>Paraneoptera</taxon>
        <taxon>Psocodea</taxon>
        <taxon>Troctomorpha</taxon>
        <taxon>Phthiraptera</taxon>
        <taxon>Amblycera</taxon>
        <taxon>Menoponidae</taxon>
        <taxon>Menopon</taxon>
    </lineage>
</organism>
<sequence length="77" mass="8740">MLRWFGHVLRLSPTRLVKQVLSECPGGKRPRGRPRQGWLTRVKALAETRLVTPGSLQEIAEDRAVWRSLVASLTPRP</sequence>
<reference evidence="1" key="1">
    <citation type="journal article" date="2024" name="Gigascience">
        <title>Chromosome-level genome of the poultry shaft louse Menopon gallinae provides insight into the host-switching and adaptive evolution of parasitic lice.</title>
        <authorList>
            <person name="Xu Y."/>
            <person name="Ma L."/>
            <person name="Liu S."/>
            <person name="Liang Y."/>
            <person name="Liu Q."/>
            <person name="He Z."/>
            <person name="Tian L."/>
            <person name="Duan Y."/>
            <person name="Cai W."/>
            <person name="Li H."/>
            <person name="Song F."/>
        </authorList>
    </citation>
    <scope>NUCLEOTIDE SEQUENCE</scope>
    <source>
        <strain evidence="1">Cailab_2023a</strain>
    </source>
</reference>
<evidence type="ECO:0000313" key="1">
    <source>
        <dbReference type="EMBL" id="KAL0281613.1"/>
    </source>
</evidence>
<dbReference type="AlphaFoldDB" id="A0AAW2IIQ3"/>
<dbReference type="EMBL" id="JARGDH010000001">
    <property type="protein sequence ID" value="KAL0281613.1"/>
    <property type="molecule type" value="Genomic_DNA"/>
</dbReference>